<dbReference type="PANTHER" id="PTHR40252">
    <property type="entry name" value="BLR0328 PROTEIN"/>
    <property type="match status" value="1"/>
</dbReference>
<dbReference type="Pfam" id="PF08495">
    <property type="entry name" value="FIST"/>
    <property type="match status" value="1"/>
</dbReference>
<organism evidence="3 4">
    <name type="scientific">Limnoraphis robusta CS-951</name>
    <dbReference type="NCBI Taxonomy" id="1637645"/>
    <lineage>
        <taxon>Bacteria</taxon>
        <taxon>Bacillati</taxon>
        <taxon>Cyanobacteriota</taxon>
        <taxon>Cyanophyceae</taxon>
        <taxon>Oscillatoriophycideae</taxon>
        <taxon>Oscillatoriales</taxon>
        <taxon>Sirenicapillariaceae</taxon>
        <taxon>Limnoraphis</taxon>
    </lineage>
</organism>
<dbReference type="OrthoDB" id="9770435at2"/>
<dbReference type="EMBL" id="LATL02000269">
    <property type="protein sequence ID" value="KKD34675.1"/>
    <property type="molecule type" value="Genomic_DNA"/>
</dbReference>
<dbReference type="PATRIC" id="fig|1637645.4.peg.5353"/>
<protein>
    <recommendedName>
        <fullName evidence="5">FIST domain-containing protein</fullName>
    </recommendedName>
</protein>
<dbReference type="RefSeq" id="WP_046282209.1">
    <property type="nucleotide sequence ID" value="NZ_LATL02000269.1"/>
</dbReference>
<dbReference type="SMART" id="SM00897">
    <property type="entry name" value="FIST"/>
    <property type="match status" value="1"/>
</dbReference>
<dbReference type="InterPro" id="IPR019494">
    <property type="entry name" value="FIST_C"/>
</dbReference>
<evidence type="ECO:0000259" key="1">
    <source>
        <dbReference type="SMART" id="SM00897"/>
    </source>
</evidence>
<reference evidence="3 4" key="1">
    <citation type="submission" date="2015-06" db="EMBL/GenBank/DDBJ databases">
        <title>Draft genome assembly of filamentous brackish cyanobacterium Limnoraphis robusta strain CS-951.</title>
        <authorList>
            <person name="Willis A."/>
            <person name="Parks M."/>
            <person name="Burford M.A."/>
        </authorList>
    </citation>
    <scope>NUCLEOTIDE SEQUENCE [LARGE SCALE GENOMIC DNA]</scope>
    <source>
        <strain evidence="3 4">CS-951</strain>
    </source>
</reference>
<proteinExistence type="predicted"/>
<sequence length="416" mass="46147">MKLETFFWHPQNGWSVKKLPSLDSEHSLVFLFGASEFINNSHPIDQLTKTYPHSHFIGCSTAGEIFDTCLLDGSLSVGVVQFEHTQLKSASYLLNPSNNISNQSYNAGRTLGKQLNHPDLQGLFILGDGLQVNGSELIRGLNSIINPRSKPSRKLTITGGLAGDNHQFKRTWVLAEGIPRSGAVAGVGFYGKQIQIGFGCQSGWTIFGPERRVTRSKHNILYELDGKPALELYKDYLGEQARDLPTTALFFPLAVHTPSTRKATVRTLVSLDEDTQSMCFSGNIPQGALTQLMRGNYERLVNGALAAALVSRHNIQRQFTPRNDEQGLKDFYADHNEPSLAIAISGSGRRLVLGERTEEELEVTLEELPAHTQQIGFYSYGEFAPYGVETICQLHNQTMTLTIIRENRDSPSLVIR</sequence>
<evidence type="ECO:0000259" key="2">
    <source>
        <dbReference type="SMART" id="SM01204"/>
    </source>
</evidence>
<feature type="domain" description="FIST C-domain" evidence="2">
    <location>
        <begin position="229"/>
        <end position="386"/>
    </location>
</feature>
<dbReference type="Proteomes" id="UP000033607">
    <property type="component" value="Unassembled WGS sequence"/>
</dbReference>
<feature type="domain" description="FIST" evidence="1">
    <location>
        <begin position="26"/>
        <end position="228"/>
    </location>
</feature>
<comment type="caution">
    <text evidence="3">The sequence shown here is derived from an EMBL/GenBank/DDBJ whole genome shotgun (WGS) entry which is preliminary data.</text>
</comment>
<dbReference type="InterPro" id="IPR013702">
    <property type="entry name" value="FIST_domain_N"/>
</dbReference>
<accession>A0A0F5Y8Y7</accession>
<evidence type="ECO:0000313" key="4">
    <source>
        <dbReference type="Proteomes" id="UP000033607"/>
    </source>
</evidence>
<gene>
    <name evidence="3" type="ORF">WN50_29590</name>
</gene>
<dbReference type="AlphaFoldDB" id="A0A0F5Y8Y7"/>
<dbReference type="SMART" id="SM01204">
    <property type="entry name" value="FIST_C"/>
    <property type="match status" value="1"/>
</dbReference>
<dbReference type="Pfam" id="PF10442">
    <property type="entry name" value="FIST_C"/>
    <property type="match status" value="1"/>
</dbReference>
<evidence type="ECO:0008006" key="5">
    <source>
        <dbReference type="Google" id="ProtNLM"/>
    </source>
</evidence>
<dbReference type="PANTHER" id="PTHR40252:SF2">
    <property type="entry name" value="BLR0328 PROTEIN"/>
    <property type="match status" value="1"/>
</dbReference>
<evidence type="ECO:0000313" key="3">
    <source>
        <dbReference type="EMBL" id="KKD34675.1"/>
    </source>
</evidence>
<name>A0A0F5Y8Y7_9CYAN</name>